<dbReference type="SUPFAM" id="SSF51230">
    <property type="entry name" value="Single hybrid motif"/>
    <property type="match status" value="1"/>
</dbReference>
<feature type="region of interest" description="Disordered" evidence="10">
    <location>
        <begin position="606"/>
        <end position="763"/>
    </location>
</feature>
<dbReference type="InterPro" id="IPR023214">
    <property type="entry name" value="HAD_sf"/>
</dbReference>
<dbReference type="Pfam" id="PF03031">
    <property type="entry name" value="NIF"/>
    <property type="match status" value="1"/>
</dbReference>
<keyword evidence="4" id="KW-0904">Protein phosphatase</keyword>
<dbReference type="EnsemblMetazoa" id="CLYHEMT013362.2">
    <property type="protein sequence ID" value="CLYHEMP013362.2"/>
    <property type="gene ID" value="CLYHEMG013362"/>
</dbReference>
<feature type="compositionally biased region" description="Acidic residues" evidence="10">
    <location>
        <begin position="704"/>
        <end position="717"/>
    </location>
</feature>
<feature type="compositionally biased region" description="Low complexity" evidence="10">
    <location>
        <begin position="365"/>
        <end position="374"/>
    </location>
</feature>
<feature type="compositionally biased region" description="Basic and acidic residues" evidence="10">
    <location>
        <begin position="345"/>
        <end position="364"/>
    </location>
</feature>
<dbReference type="PANTHER" id="PTHR23081:SF36">
    <property type="entry name" value="RNA POLYMERASE II SUBUNIT A C-TERMINAL DOMAIN PHOSPHATASE"/>
    <property type="match status" value="1"/>
</dbReference>
<keyword evidence="3 9" id="KW-0378">Hydrolase</keyword>
<evidence type="ECO:0000256" key="6">
    <source>
        <dbReference type="ARBA" id="ARBA00040602"/>
    </source>
</evidence>
<evidence type="ECO:0000256" key="4">
    <source>
        <dbReference type="ARBA" id="ARBA00022912"/>
    </source>
</evidence>
<evidence type="ECO:0000259" key="11">
    <source>
        <dbReference type="PROSITE" id="PS50172"/>
    </source>
</evidence>
<keyword evidence="14" id="KW-1185">Reference proteome</keyword>
<feature type="domain" description="FCP1 homology" evidence="12">
    <location>
        <begin position="149"/>
        <end position="311"/>
    </location>
</feature>
<evidence type="ECO:0000256" key="1">
    <source>
        <dbReference type="ARBA" id="ARBA00004123"/>
    </source>
</evidence>
<dbReference type="SMART" id="SM00577">
    <property type="entry name" value="CPDc"/>
    <property type="match status" value="1"/>
</dbReference>
<comment type="catalytic activity">
    <reaction evidence="7 9">
        <text>O-phospho-L-seryl-[protein] + H2O = L-seryl-[protein] + phosphate</text>
        <dbReference type="Rhea" id="RHEA:20629"/>
        <dbReference type="Rhea" id="RHEA-COMP:9863"/>
        <dbReference type="Rhea" id="RHEA-COMP:11604"/>
        <dbReference type="ChEBI" id="CHEBI:15377"/>
        <dbReference type="ChEBI" id="CHEBI:29999"/>
        <dbReference type="ChEBI" id="CHEBI:43474"/>
        <dbReference type="ChEBI" id="CHEBI:83421"/>
        <dbReference type="EC" id="3.1.3.16"/>
    </reaction>
</comment>
<dbReference type="InterPro" id="IPR036420">
    <property type="entry name" value="BRCT_dom_sf"/>
</dbReference>
<dbReference type="SUPFAM" id="SSF56784">
    <property type="entry name" value="HAD-like"/>
    <property type="match status" value="1"/>
</dbReference>
<dbReference type="Gene3D" id="1.10.287.10">
    <property type="entry name" value="S15/NS1, RNA-binding"/>
    <property type="match status" value="1"/>
</dbReference>
<dbReference type="Proteomes" id="UP000594262">
    <property type="component" value="Unplaced"/>
</dbReference>
<dbReference type="PROSITE" id="PS50172">
    <property type="entry name" value="BRCT"/>
    <property type="match status" value="1"/>
</dbReference>
<feature type="compositionally biased region" description="Basic residues" evidence="10">
    <location>
        <begin position="668"/>
        <end position="682"/>
    </location>
</feature>
<dbReference type="Gene3D" id="3.40.50.10190">
    <property type="entry name" value="BRCT domain"/>
    <property type="match status" value="1"/>
</dbReference>
<evidence type="ECO:0000256" key="9">
    <source>
        <dbReference type="RuleBase" id="RU366066"/>
    </source>
</evidence>
<dbReference type="CDD" id="cd07521">
    <property type="entry name" value="HAD_FCP1-like"/>
    <property type="match status" value="1"/>
</dbReference>
<evidence type="ECO:0000256" key="10">
    <source>
        <dbReference type="SAM" id="MobiDB-lite"/>
    </source>
</evidence>
<dbReference type="GO" id="GO:0008420">
    <property type="term" value="F:RNA polymerase II CTD heptapeptide repeat phosphatase activity"/>
    <property type="evidence" value="ECO:0007669"/>
    <property type="project" value="UniProtKB-UniRule"/>
</dbReference>
<evidence type="ECO:0000256" key="7">
    <source>
        <dbReference type="ARBA" id="ARBA00047761"/>
    </source>
</evidence>
<dbReference type="AlphaFoldDB" id="A0A7M5WUK2"/>
<evidence type="ECO:0000256" key="5">
    <source>
        <dbReference type="ARBA" id="ARBA00023242"/>
    </source>
</evidence>
<feature type="compositionally biased region" description="Polar residues" evidence="10">
    <location>
        <begin position="548"/>
        <end position="559"/>
    </location>
</feature>
<feature type="compositionally biased region" description="Basic and acidic residues" evidence="10">
    <location>
        <begin position="753"/>
        <end position="763"/>
    </location>
</feature>
<comment type="catalytic activity">
    <reaction evidence="8 9">
        <text>O-phospho-L-threonyl-[protein] + H2O = L-threonyl-[protein] + phosphate</text>
        <dbReference type="Rhea" id="RHEA:47004"/>
        <dbReference type="Rhea" id="RHEA-COMP:11060"/>
        <dbReference type="Rhea" id="RHEA-COMP:11605"/>
        <dbReference type="ChEBI" id="CHEBI:15377"/>
        <dbReference type="ChEBI" id="CHEBI:30013"/>
        <dbReference type="ChEBI" id="CHEBI:43474"/>
        <dbReference type="ChEBI" id="CHEBI:61977"/>
        <dbReference type="EC" id="3.1.3.16"/>
    </reaction>
</comment>
<feature type="region of interest" description="Disordered" evidence="10">
    <location>
        <begin position="540"/>
        <end position="566"/>
    </location>
</feature>
<dbReference type="InterPro" id="IPR036412">
    <property type="entry name" value="HAD-like_sf"/>
</dbReference>
<comment type="subcellular location">
    <subcellularLocation>
        <location evidence="1 9">Nucleus</location>
    </subcellularLocation>
</comment>
<dbReference type="SMART" id="SM00292">
    <property type="entry name" value="BRCT"/>
    <property type="match status" value="1"/>
</dbReference>
<name>A0A7M5WUK2_9CNID</name>
<evidence type="ECO:0000256" key="2">
    <source>
        <dbReference type="ARBA" id="ARBA00013081"/>
    </source>
</evidence>
<dbReference type="FunFam" id="3.40.50.10190:FF:000007">
    <property type="entry name" value="RNA polymerase II subunit A C-terminal domain phosphatase"/>
    <property type="match status" value="1"/>
</dbReference>
<evidence type="ECO:0000313" key="13">
    <source>
        <dbReference type="EnsemblMetazoa" id="CLYHEMP013362.2"/>
    </source>
</evidence>
<dbReference type="GeneID" id="136797985"/>
<feature type="compositionally biased region" description="Basic residues" evidence="10">
    <location>
        <begin position="650"/>
        <end position="659"/>
    </location>
</feature>
<dbReference type="PANTHER" id="PTHR23081">
    <property type="entry name" value="RNA POLYMERASE II CTD PHOSPHATASE"/>
    <property type="match status" value="1"/>
</dbReference>
<dbReference type="InterPro" id="IPR039189">
    <property type="entry name" value="Fcp1"/>
</dbReference>
<dbReference type="PROSITE" id="PS50969">
    <property type="entry name" value="FCP1"/>
    <property type="match status" value="1"/>
</dbReference>
<feature type="domain" description="BRCT" evidence="11">
    <location>
        <begin position="437"/>
        <end position="540"/>
    </location>
</feature>
<dbReference type="GO" id="GO:0005634">
    <property type="term" value="C:nucleus"/>
    <property type="evidence" value="ECO:0007669"/>
    <property type="project" value="UniProtKB-SubCell"/>
</dbReference>
<reference evidence="13" key="1">
    <citation type="submission" date="2021-01" db="UniProtKB">
        <authorList>
            <consortium name="EnsemblMetazoa"/>
        </authorList>
    </citation>
    <scope>IDENTIFICATION</scope>
</reference>
<dbReference type="CDD" id="cd06849">
    <property type="entry name" value="lipoyl_domain"/>
    <property type="match status" value="1"/>
</dbReference>
<dbReference type="Gene3D" id="2.40.50.100">
    <property type="match status" value="1"/>
</dbReference>
<dbReference type="OrthoDB" id="6019842at2759"/>
<feature type="compositionally biased region" description="Low complexity" evidence="10">
    <location>
        <begin position="718"/>
        <end position="740"/>
    </location>
</feature>
<dbReference type="InterPro" id="IPR001357">
    <property type="entry name" value="BRCT_dom"/>
</dbReference>
<feature type="compositionally biased region" description="Basic and acidic residues" evidence="10">
    <location>
        <begin position="303"/>
        <end position="312"/>
    </location>
</feature>
<dbReference type="SUPFAM" id="SSF52113">
    <property type="entry name" value="BRCT domain"/>
    <property type="match status" value="1"/>
</dbReference>
<dbReference type="CDD" id="cd17729">
    <property type="entry name" value="BRCT_CTDP1"/>
    <property type="match status" value="1"/>
</dbReference>
<feature type="compositionally biased region" description="Low complexity" evidence="10">
    <location>
        <begin position="313"/>
        <end position="324"/>
    </location>
</feature>
<feature type="compositionally biased region" description="Basic and acidic residues" evidence="10">
    <location>
        <begin position="683"/>
        <end position="697"/>
    </location>
</feature>
<comment type="function">
    <text evidence="9">This promotes the activity of RNA polymerase II.</text>
</comment>
<feature type="compositionally biased region" description="Basic and acidic residues" evidence="10">
    <location>
        <begin position="618"/>
        <end position="638"/>
    </location>
</feature>
<dbReference type="InterPro" id="IPR011053">
    <property type="entry name" value="Single_hybrid_motif"/>
</dbReference>
<proteinExistence type="predicted"/>
<evidence type="ECO:0000313" key="14">
    <source>
        <dbReference type="Proteomes" id="UP000594262"/>
    </source>
</evidence>
<feature type="compositionally biased region" description="Basic and acidic residues" evidence="10">
    <location>
        <begin position="325"/>
        <end position="337"/>
    </location>
</feature>
<dbReference type="RefSeq" id="XP_066910673.1">
    <property type="nucleotide sequence ID" value="XM_067054572.1"/>
</dbReference>
<dbReference type="Gene3D" id="3.40.50.1000">
    <property type="entry name" value="HAD superfamily/HAD-like"/>
    <property type="match status" value="1"/>
</dbReference>
<keyword evidence="5 9" id="KW-0539">Nucleus</keyword>
<dbReference type="NCBIfam" id="TIGR02250">
    <property type="entry name" value="FCP1_euk"/>
    <property type="match status" value="1"/>
</dbReference>
<evidence type="ECO:0000259" key="12">
    <source>
        <dbReference type="PROSITE" id="PS50969"/>
    </source>
</evidence>
<accession>A0A7M5WUK2</accession>
<dbReference type="InterPro" id="IPR004274">
    <property type="entry name" value="FCP1_dom"/>
</dbReference>
<organism evidence="13 14">
    <name type="scientific">Clytia hemisphaerica</name>
    <dbReference type="NCBI Taxonomy" id="252671"/>
    <lineage>
        <taxon>Eukaryota</taxon>
        <taxon>Metazoa</taxon>
        <taxon>Cnidaria</taxon>
        <taxon>Hydrozoa</taxon>
        <taxon>Hydroidolina</taxon>
        <taxon>Leptothecata</taxon>
        <taxon>Obeliida</taxon>
        <taxon>Clytiidae</taxon>
        <taxon>Clytia</taxon>
    </lineage>
</organism>
<evidence type="ECO:0000256" key="3">
    <source>
        <dbReference type="ARBA" id="ARBA00022801"/>
    </source>
</evidence>
<dbReference type="EC" id="3.1.3.16" evidence="2 9"/>
<dbReference type="InterPro" id="IPR011947">
    <property type="entry name" value="FCP1_euk"/>
</dbReference>
<sequence>MATKDLVLSCQSKSKILKWHVKPGESVKKEKILATYIFTEKIDPSNFILQRKLKAKFDGKVVDLIVKPNEEVEKGKAVARLQEEQCEHNTVMKDMCCDCGADLRKEPGVPGELAEATTATVPVVHNIQELWVSVEEAERLAKQDEKQLLKSRKLVLVVDLDMTLIHTTVQPAAKVQDVYSFTLPNHQYEYHTKLRPNAHKFLESISKYYELHIFTMGSRMYAHTIAKMLDPDGKHFAHRIRSRDEFINSFSKFHDLKALFPCGDHMVCIIDDREDVWNFAPNLIMVKPYKYFSGTDDVNDPFKANKDNKEGKTTTNGTTTTNEENATKDDDNKEKTKNGNTSDEEEKKVEDGESKTEEAKDNDTTAKTTTNNNNHIKDTDDYLTYLGEILERIHKAFYETIDAVKEKGGVAKKDGEVTRFCSFGTLNPDVRVIAPQLRRQTLTDCNLVFTGVIPTNVPPEKSRPWRTAISLGARVSNDVIEAKNESEIELHTTHVVAARHGTQKAYKASKNPNQIKLVNPNWLWAANERWKRPDEADFIVPAYDKPSPSGSRQGTPQHNSFEKSRNKISPLAQEGFELPGGYNPENFLGSFSKNEIDAMDKEVEDFMHSEDEGSSDEEMVRSLSRDESSDDEKNKMKSLDVTLEEETSQSKKKNKKKEKRSSPPSSGQKRKRKQSSTMKKKLKTSEDDKKDNDHGKDSSSSSSSDDDDSDDSSDSSDDGNSSSSTSSNSSASSSSSSDSSVADDDDDQLGSLLERRISESQTE</sequence>
<feature type="region of interest" description="Disordered" evidence="10">
    <location>
        <begin position="301"/>
        <end position="378"/>
    </location>
</feature>
<protein>
    <recommendedName>
        <fullName evidence="6 9">RNA polymerase II subunit A C-terminal domain phosphatase</fullName>
        <ecNumber evidence="2 9">3.1.3.16</ecNumber>
    </recommendedName>
</protein>
<evidence type="ECO:0000256" key="8">
    <source>
        <dbReference type="ARBA" id="ARBA00048336"/>
    </source>
</evidence>